<dbReference type="KEGG" id="cok:COCCU_08805"/>
<dbReference type="GO" id="GO:0046677">
    <property type="term" value="P:response to antibiotic"/>
    <property type="evidence" value="ECO:0007669"/>
    <property type="project" value="InterPro"/>
</dbReference>
<dbReference type="SUPFAM" id="SSF56601">
    <property type="entry name" value="beta-lactamase/transpeptidase-like"/>
    <property type="match status" value="1"/>
</dbReference>
<keyword evidence="3" id="KW-0808">Transferase</keyword>
<dbReference type="GO" id="GO:0071972">
    <property type="term" value="F:peptidoglycan L,D-transpeptidase activity"/>
    <property type="evidence" value="ECO:0007669"/>
    <property type="project" value="TreeGrafter"/>
</dbReference>
<feature type="domain" description="NTF2-like N-terminal transpeptidase" evidence="2">
    <location>
        <begin position="28"/>
        <end position="135"/>
    </location>
</feature>
<dbReference type="GO" id="GO:0071555">
    <property type="term" value="P:cell wall organization"/>
    <property type="evidence" value="ECO:0007669"/>
    <property type="project" value="TreeGrafter"/>
</dbReference>
<dbReference type="InterPro" id="IPR032710">
    <property type="entry name" value="NTF2-like_dom_sf"/>
</dbReference>
<dbReference type="PANTHER" id="PTHR30627:SF24">
    <property type="entry name" value="PENICILLIN-BINDING PROTEIN 4B"/>
    <property type="match status" value="1"/>
</dbReference>
<dbReference type="InterPro" id="IPR050515">
    <property type="entry name" value="Beta-lactam/transpept"/>
</dbReference>
<evidence type="ECO:0000313" key="4">
    <source>
        <dbReference type="Proteomes" id="UP000424462"/>
    </source>
</evidence>
<dbReference type="GO" id="GO:0008658">
    <property type="term" value="F:penicillin binding"/>
    <property type="evidence" value="ECO:0007669"/>
    <property type="project" value="InterPro"/>
</dbReference>
<name>A0A6B8W8T0_9CORY</name>
<dbReference type="InterPro" id="IPR007887">
    <property type="entry name" value="MecA_N"/>
</dbReference>
<dbReference type="EMBL" id="CP046455">
    <property type="protein sequence ID" value="QGU07685.1"/>
    <property type="molecule type" value="Genomic_DNA"/>
</dbReference>
<organism evidence="3 4">
    <name type="scientific">Corynebacterium occultum</name>
    <dbReference type="NCBI Taxonomy" id="2675219"/>
    <lineage>
        <taxon>Bacteria</taxon>
        <taxon>Bacillati</taxon>
        <taxon>Actinomycetota</taxon>
        <taxon>Actinomycetes</taxon>
        <taxon>Mycobacteriales</taxon>
        <taxon>Corynebacteriaceae</taxon>
        <taxon>Corynebacterium</taxon>
    </lineage>
</organism>
<dbReference type="GO" id="GO:0016757">
    <property type="term" value="F:glycosyltransferase activity"/>
    <property type="evidence" value="ECO:0007669"/>
    <property type="project" value="UniProtKB-KW"/>
</dbReference>
<keyword evidence="4" id="KW-1185">Reference proteome</keyword>
<gene>
    <name evidence="3" type="primary">pbpB1</name>
    <name evidence="3" type="ORF">COCCU_08805</name>
</gene>
<dbReference type="EC" id="2.4.1.129" evidence="3"/>
<dbReference type="Pfam" id="PF05223">
    <property type="entry name" value="MecA_N"/>
    <property type="match status" value="1"/>
</dbReference>
<dbReference type="InterPro" id="IPR001460">
    <property type="entry name" value="PCN-bd_Tpept"/>
</dbReference>
<dbReference type="GO" id="GO:0005886">
    <property type="term" value="C:plasma membrane"/>
    <property type="evidence" value="ECO:0007669"/>
    <property type="project" value="TreeGrafter"/>
</dbReference>
<reference evidence="3 4" key="1">
    <citation type="submission" date="2019-11" db="EMBL/GenBank/DDBJ databases">
        <title>Complete genome sequence of Corynebacterium kalinowskii 1959, a novel Corynebacterium species isolated from soil of a small paddock in Vilsendorf, Germany.</title>
        <authorList>
            <person name="Schaffert L."/>
            <person name="Ruwe M."/>
            <person name="Milse J."/>
            <person name="Hanuschka K."/>
            <person name="Ortseifen V."/>
            <person name="Droste J."/>
            <person name="Brandt D."/>
            <person name="Schlueter L."/>
            <person name="Kutter Y."/>
            <person name="Vinke S."/>
            <person name="Viehoefer P."/>
            <person name="Jacob L."/>
            <person name="Luebke N.-C."/>
            <person name="Schulte-Berndt E."/>
            <person name="Hain C."/>
            <person name="Linder M."/>
            <person name="Schmidt P."/>
            <person name="Wollenschlaeger L."/>
            <person name="Luttermann T."/>
            <person name="Thieme E."/>
            <person name="Hassa J."/>
            <person name="Haak M."/>
            <person name="Wittchen M."/>
            <person name="Mentz A."/>
            <person name="Persicke M."/>
            <person name="Busche T."/>
            <person name="Ruckert C."/>
        </authorList>
    </citation>
    <scope>NUCLEOTIDE SEQUENCE [LARGE SCALE GENOMIC DNA]</scope>
    <source>
        <strain evidence="3 4">2039</strain>
    </source>
</reference>
<evidence type="ECO:0000259" key="2">
    <source>
        <dbReference type="Pfam" id="PF05223"/>
    </source>
</evidence>
<evidence type="ECO:0000313" key="3">
    <source>
        <dbReference type="EMBL" id="QGU07685.1"/>
    </source>
</evidence>
<dbReference type="Gene3D" id="3.40.710.10">
    <property type="entry name" value="DD-peptidase/beta-lactamase superfamily"/>
    <property type="match status" value="1"/>
</dbReference>
<dbReference type="SUPFAM" id="SSF54427">
    <property type="entry name" value="NTF2-like"/>
    <property type="match status" value="1"/>
</dbReference>
<dbReference type="PROSITE" id="PS51257">
    <property type="entry name" value="PROKAR_LIPOPROTEIN"/>
    <property type="match status" value="1"/>
</dbReference>
<dbReference type="RefSeq" id="WP_156231151.1">
    <property type="nucleotide sequence ID" value="NZ_CP046455.1"/>
</dbReference>
<dbReference type="Proteomes" id="UP000424462">
    <property type="component" value="Chromosome"/>
</dbReference>
<dbReference type="InterPro" id="IPR012338">
    <property type="entry name" value="Beta-lactam/transpept-like"/>
</dbReference>
<dbReference type="PANTHER" id="PTHR30627">
    <property type="entry name" value="PEPTIDOGLYCAN D,D-TRANSPEPTIDASE"/>
    <property type="match status" value="1"/>
</dbReference>
<dbReference type="Pfam" id="PF00905">
    <property type="entry name" value="Transpeptidase"/>
    <property type="match status" value="1"/>
</dbReference>
<dbReference type="Gene3D" id="3.10.450.100">
    <property type="entry name" value="NTF2-like, domain 1"/>
    <property type="match status" value="1"/>
</dbReference>
<accession>A0A6B8W8T0</accession>
<feature type="domain" description="Penicillin-binding protein transpeptidase" evidence="1">
    <location>
        <begin position="327"/>
        <end position="583"/>
    </location>
</feature>
<proteinExistence type="predicted"/>
<keyword evidence="3" id="KW-0328">Glycosyltransferase</keyword>
<dbReference type="AlphaFoldDB" id="A0A6B8W8T0"/>
<protein>
    <submittedName>
        <fullName evidence="3">Penicillin-binding protein PbpB</fullName>
        <ecNumber evidence="3">2.4.1.129</ecNumber>
    </submittedName>
</protein>
<evidence type="ECO:0000259" key="1">
    <source>
        <dbReference type="Pfam" id="PF00905"/>
    </source>
</evidence>
<sequence precursor="true">MNKPSALLLVAGILGGSMVACTPKPAAAQPVAEEFLAALSEQDLDTALEYVDTAGTAREALEQTFSGLQAEGLHAEIDEVTSQENIARASYTLSWDLPRERELEYQSEMVLTRSEGEWTIRWQPSLVHPKLAANQHLELRSVKAQPASVVTSDGAEILSPGVVHRILVDTAKVTDPRKTAARVAGAVNAAHQRDESIRELDAAELAATLADASGTYSVMTIPQNQGQLVDRELADLPEVRLNEEAAMVSNEPGFARDIMARVGNIVSEELEGTDGWKVSTVTQEGATFEDVAYEAPDLAPAVTIGLDRDIQLAAEEAVNLRQDMKTMLVAIRPSTGQVLAVAQTEKADEDGNVALMGQYPPGSVFKVVTAAAGLQRQGLTPETIVPCPGSMDLYGRTVINYNMFSLGNIPLNSAFANSCNTTFADISTKLAPGELQDTGKQFGLGINYNIPGLDTVTGSIPEGDTPLDRTEAGYGQGLDLASPFGMALMSATVARGSTPVPSLIDGHVTEVSEEVPAPDPAVIEDLRQVMRSVVTSGTAAGMQAGGEIYGKTGEAEINEGSHAWFAGFRDDDIAFATLVVLGGGSETATAITDHFFLTLDAARAAREPGAAVADPAASGDPAYAG</sequence>